<dbReference type="PANTHER" id="PTHR38826">
    <property type="entry name" value="RIBONUCLEASE VAPC13"/>
    <property type="match status" value="1"/>
</dbReference>
<keyword evidence="1 5" id="KW-1277">Toxin-antitoxin system</keyword>
<dbReference type="KEGG" id="tcb:TCARB_0695"/>
<dbReference type="SUPFAM" id="SSF88723">
    <property type="entry name" value="PIN domain-like"/>
    <property type="match status" value="1"/>
</dbReference>
<evidence type="ECO:0000256" key="2">
    <source>
        <dbReference type="ARBA" id="ARBA00022722"/>
    </source>
</evidence>
<dbReference type="GO" id="GO:0004540">
    <property type="term" value="F:RNA nuclease activity"/>
    <property type="evidence" value="ECO:0007669"/>
    <property type="project" value="InterPro"/>
</dbReference>
<dbReference type="Gene3D" id="3.40.50.1010">
    <property type="entry name" value="5'-nuclease"/>
    <property type="match status" value="1"/>
</dbReference>
<sequence length="152" mass="17147">MTGKQVYIDTNIFIYVATRLPDYYAKCHDVLEALVSGDFEAYGSKLVLFELFGALSKYSVDAAYETSLAYLSLPIKLIEPSLEALELAREIARTARVTYDSLHAALAISSGADTIVTEDLKDWKKIKNKWRQISARYSLKELHVYSPTHGYL</sequence>
<dbReference type="GO" id="GO:0016787">
    <property type="term" value="F:hydrolase activity"/>
    <property type="evidence" value="ECO:0007669"/>
    <property type="project" value="UniProtKB-KW"/>
</dbReference>
<dbReference type="RefSeq" id="WP_020963261.1">
    <property type="nucleotide sequence ID" value="NZ_CP007493.1"/>
</dbReference>
<keyword evidence="4 5" id="KW-0378">Hydrolase</keyword>
<evidence type="ECO:0000256" key="4">
    <source>
        <dbReference type="ARBA" id="ARBA00022801"/>
    </source>
</evidence>
<evidence type="ECO:0000256" key="3">
    <source>
        <dbReference type="ARBA" id="ARBA00022723"/>
    </source>
</evidence>
<dbReference type="Proteomes" id="UP000266720">
    <property type="component" value="Chromosome"/>
</dbReference>
<protein>
    <recommendedName>
        <fullName evidence="5">Ribonuclease VapC</fullName>
        <shortName evidence="5">RNase VapC</shortName>
        <ecNumber evidence="5">3.1.-.-</ecNumber>
    </recommendedName>
    <alternativeName>
        <fullName evidence="5">Putative toxin VapC</fullName>
    </alternativeName>
</protein>
<organism evidence="7 8">
    <name type="scientific">Thermofilum adornatum 1505</name>
    <dbReference type="NCBI Taxonomy" id="697581"/>
    <lineage>
        <taxon>Archaea</taxon>
        <taxon>Thermoproteota</taxon>
        <taxon>Thermoprotei</taxon>
        <taxon>Thermofilales</taxon>
        <taxon>Thermofilaceae</taxon>
        <taxon>Thermofilum</taxon>
    </lineage>
</organism>
<evidence type="ECO:0000313" key="8">
    <source>
        <dbReference type="Proteomes" id="UP000266720"/>
    </source>
</evidence>
<gene>
    <name evidence="5" type="primary">vapC</name>
    <name evidence="7" type="ORF">TCARB_0695</name>
</gene>
<dbReference type="GeneID" id="16574260"/>
<dbReference type="HAMAP" id="MF_00265">
    <property type="entry name" value="VapC_Nob1"/>
    <property type="match status" value="1"/>
</dbReference>
<dbReference type="GO" id="GO:0000287">
    <property type="term" value="F:magnesium ion binding"/>
    <property type="evidence" value="ECO:0007669"/>
    <property type="project" value="UniProtKB-UniRule"/>
</dbReference>
<name>A0A3G1A8L0_9CREN</name>
<evidence type="ECO:0000256" key="1">
    <source>
        <dbReference type="ARBA" id="ARBA00022649"/>
    </source>
</evidence>
<dbReference type="GO" id="GO:0090729">
    <property type="term" value="F:toxin activity"/>
    <property type="evidence" value="ECO:0007669"/>
    <property type="project" value="UniProtKB-KW"/>
</dbReference>
<dbReference type="AlphaFoldDB" id="A0A3G1A8L0"/>
<accession>A0A3G1A8L0</accession>
<proteinExistence type="inferred from homology"/>
<dbReference type="CDD" id="cd09854">
    <property type="entry name" value="PIN_VapC-like"/>
    <property type="match status" value="1"/>
</dbReference>
<feature type="domain" description="PIN" evidence="6">
    <location>
        <begin position="6"/>
        <end position="126"/>
    </location>
</feature>
<evidence type="ECO:0000256" key="5">
    <source>
        <dbReference type="HAMAP-Rule" id="MF_00265"/>
    </source>
</evidence>
<dbReference type="InterPro" id="IPR029060">
    <property type="entry name" value="PIN-like_dom_sf"/>
</dbReference>
<feature type="binding site" evidence="5">
    <location>
        <position position="100"/>
    </location>
    <ligand>
        <name>Mg(2+)</name>
        <dbReference type="ChEBI" id="CHEBI:18420"/>
    </ligand>
</feature>
<dbReference type="Pfam" id="PF01850">
    <property type="entry name" value="PIN"/>
    <property type="match status" value="1"/>
</dbReference>
<dbReference type="InterPro" id="IPR002716">
    <property type="entry name" value="PIN_dom"/>
</dbReference>
<dbReference type="PANTHER" id="PTHR38826:SF5">
    <property type="entry name" value="RIBONUCLEASE VAPC13"/>
    <property type="match status" value="1"/>
</dbReference>
<feature type="binding site" evidence="5">
    <location>
        <position position="9"/>
    </location>
    <ligand>
        <name>Mg(2+)</name>
        <dbReference type="ChEBI" id="CHEBI:18420"/>
    </ligand>
</feature>
<keyword evidence="5" id="KW-0460">Magnesium</keyword>
<keyword evidence="3 5" id="KW-0479">Metal-binding</keyword>
<keyword evidence="2 5" id="KW-0540">Nuclease</keyword>
<dbReference type="EC" id="3.1.-.-" evidence="5"/>
<dbReference type="InterPro" id="IPR022907">
    <property type="entry name" value="VapC_family"/>
</dbReference>
<dbReference type="EMBL" id="CP007493">
    <property type="protein sequence ID" value="AJB41751.1"/>
    <property type="molecule type" value="Genomic_DNA"/>
</dbReference>
<dbReference type="GeneID" id="25406137"/>
<dbReference type="InterPro" id="IPR052106">
    <property type="entry name" value="PINc/VapC_TA"/>
</dbReference>
<keyword evidence="5" id="KW-0800">Toxin</keyword>
<comment type="cofactor">
    <cofactor evidence="5">
        <name>Mg(2+)</name>
        <dbReference type="ChEBI" id="CHEBI:18420"/>
    </cofactor>
</comment>
<evidence type="ECO:0000313" key="7">
    <source>
        <dbReference type="EMBL" id="AJB41751.1"/>
    </source>
</evidence>
<reference evidence="8" key="1">
    <citation type="book" date="2010" name="EXTREMOPHILES" publisher="0:0-0">
        <title>Complete genome sequences of ten hyperthermophilic archaea reveal their metabolic capabilities and possible ecological roles.</title>
        <editorList>
            <person name="?"/>
        </editorList>
        <authorList>
            <person name="Ravin N.V."/>
            <person name="Mardanov A.V."/>
            <person name="Bonch-Osmolovskaya E.A."/>
            <person name="Skryabin K.G."/>
        </authorList>
    </citation>
    <scope>NUCLEOTIDE SEQUENCE [LARGE SCALE GENOMIC DNA]</scope>
    <source>
        <strain evidence="8">1505</strain>
    </source>
</reference>
<evidence type="ECO:0000259" key="6">
    <source>
        <dbReference type="Pfam" id="PF01850"/>
    </source>
</evidence>
<comment type="similarity">
    <text evidence="5">Belongs to the PINc/VapC protein family.</text>
</comment>
<comment type="function">
    <text evidence="5">Toxic component of a toxin-antitoxin (TA) system. An RNase.</text>
</comment>